<evidence type="ECO:0000313" key="1">
    <source>
        <dbReference type="EMBL" id="AEB41196.1"/>
    </source>
</evidence>
<evidence type="ECO:0000313" key="2">
    <source>
        <dbReference type="Proteomes" id="UP000008305"/>
    </source>
</evidence>
<accession>A0AA34RCI7</accession>
<gene>
    <name evidence="1" type="ordered locus">G5S_0178</name>
</gene>
<dbReference type="EMBL" id="CP002608">
    <property type="protein sequence ID" value="AEB41196.1"/>
    <property type="molecule type" value="Genomic_DNA"/>
</dbReference>
<dbReference type="Proteomes" id="UP000008305">
    <property type="component" value="Chromosome"/>
</dbReference>
<organism evidence="1 2">
    <name type="scientific">Chlamydia pecorum (strain ATCC VR-628 / DSM 29919 / E58)</name>
    <name type="common">Chlamydophila pecorum</name>
    <dbReference type="NCBI Taxonomy" id="331635"/>
    <lineage>
        <taxon>Bacteria</taxon>
        <taxon>Pseudomonadati</taxon>
        <taxon>Chlamydiota</taxon>
        <taxon>Chlamydiia</taxon>
        <taxon>Chlamydiales</taxon>
        <taxon>Chlamydiaceae</taxon>
        <taxon>Chlamydia/Chlamydophila group</taxon>
        <taxon>Chlamydia</taxon>
    </lineage>
</organism>
<keyword evidence="2" id="KW-1185">Reference proteome</keyword>
<reference evidence="1 2" key="1">
    <citation type="journal article" date="2011" name="J. Bacteriol.">
        <title>Genome sequence of the obligate intracellular animal pathogen Chlamydia pecorum E58.</title>
        <authorList>
            <person name="Mojica S."/>
            <person name="Huot Creasy H."/>
            <person name="Daugherty S."/>
            <person name="Read T.D."/>
            <person name="Kim T."/>
            <person name="Kaltenboeck B."/>
            <person name="Bavoil P."/>
            <person name="Myers G.S."/>
        </authorList>
    </citation>
    <scope>NUCLEOTIDE SEQUENCE [LARGE SCALE GENOMIC DNA]</scope>
    <source>
        <strain evidence="1 2">E58</strain>
    </source>
</reference>
<dbReference type="AlphaFoldDB" id="A0AA34RCI7"/>
<sequence>MPEKRNRGLAFFLLKTFFYKILLDKSSVLSMLGL</sequence>
<protein>
    <submittedName>
        <fullName evidence="1">Uncharacterized protein</fullName>
    </submittedName>
</protein>
<dbReference type="KEGG" id="cpm:G5S_0178"/>
<name>A0AA34RCI7_CHLPE</name>
<proteinExistence type="predicted"/>